<dbReference type="InterPro" id="IPR036514">
    <property type="entry name" value="SGNH_hydro_sf"/>
</dbReference>
<dbReference type="Proteomes" id="UP000324758">
    <property type="component" value="Unassembled WGS sequence"/>
</dbReference>
<protein>
    <submittedName>
        <fullName evidence="2">DUF459 domain-containing protein</fullName>
    </submittedName>
</protein>
<feature type="region of interest" description="Disordered" evidence="1">
    <location>
        <begin position="472"/>
        <end position="570"/>
    </location>
</feature>
<dbReference type="EMBL" id="VSSS01000016">
    <property type="protein sequence ID" value="TYL97186.1"/>
    <property type="molecule type" value="Genomic_DNA"/>
</dbReference>
<accession>A0A5D3KJ22</accession>
<feature type="compositionally biased region" description="Basic and acidic residues" evidence="1">
    <location>
        <begin position="211"/>
        <end position="232"/>
    </location>
</feature>
<sequence>MSKPKSFFKALTETGPLIALGTALAIMVSIAGPASAQFFNFPGFGGPPQRQAPPPRNGGGGGWFGGDFFAPFQQQQQQAPRQDFSRAPAPGKRDTIPDKNVLVIGDAMADWLAYGLEDAYTEQPDMGVIRKHKTTSGLIKYQPKGEPSDWAAAAKGILETEKPDIIVVMLGLNDRISIREPAPDKTDKPADKDKDKKNDKGARAKPTGKPGDAKPGDAKPDTAAKPDDKPVDTDLPQDDADNADTPAAAPEKTARNPNGLYEFRDDRWVELYSKKIEELANVLKAKGVPVLWVGLPAIRGPKGTADMLFLDSLYREGAAKAGITYVDVWDGFVDEAGRFLQKGPDFEGQIRQLRSGDGVYFTKPGARKLAHYVEREITRLLAGRSGPIALPSEPATPDTSAEPGKPAPRPLAGPIVPLVAASISTDQLLGGPGTRPASVDALAAKTLVKGEPLAAPAGRADDYAWPRREVGREQAKGDTPMAATTPDGGTAAPGTPGAAAAIAPPKLAPKKPAAPPQQPAQAQPSIRDFFGFGSPQPAPRQLAPAPRNPNPNPAIPRPPGNIGRAAEVVR</sequence>
<name>A0A5D3KJ22_9BRAD</name>
<dbReference type="RefSeq" id="WP_148772119.1">
    <property type="nucleotide sequence ID" value="NZ_VSSS01000016.1"/>
</dbReference>
<dbReference type="GO" id="GO:0016788">
    <property type="term" value="F:hydrolase activity, acting on ester bonds"/>
    <property type="evidence" value="ECO:0007669"/>
    <property type="project" value="UniProtKB-ARBA"/>
</dbReference>
<feature type="region of interest" description="Disordered" evidence="1">
    <location>
        <begin position="44"/>
        <end position="97"/>
    </location>
</feature>
<feature type="region of interest" description="Disordered" evidence="1">
    <location>
        <begin position="179"/>
        <end position="259"/>
    </location>
</feature>
<proteinExistence type="predicted"/>
<evidence type="ECO:0000256" key="1">
    <source>
        <dbReference type="SAM" id="MobiDB-lite"/>
    </source>
</evidence>
<dbReference type="Gene3D" id="3.40.50.1110">
    <property type="entry name" value="SGNH hydrolase"/>
    <property type="match status" value="1"/>
</dbReference>
<dbReference type="CDD" id="cd01829">
    <property type="entry name" value="SGNH_hydrolase_peri2"/>
    <property type="match status" value="1"/>
</dbReference>
<dbReference type="InterPro" id="IPR007407">
    <property type="entry name" value="DUF459"/>
</dbReference>
<feature type="compositionally biased region" description="Low complexity" evidence="1">
    <location>
        <begin position="482"/>
        <end position="505"/>
    </location>
</feature>
<evidence type="ECO:0000313" key="3">
    <source>
        <dbReference type="Proteomes" id="UP000324758"/>
    </source>
</evidence>
<dbReference type="Pfam" id="PF04311">
    <property type="entry name" value="DUF459"/>
    <property type="match status" value="2"/>
</dbReference>
<dbReference type="SUPFAM" id="SSF52266">
    <property type="entry name" value="SGNH hydrolase"/>
    <property type="match status" value="1"/>
</dbReference>
<comment type="caution">
    <text evidence="2">The sequence shown here is derived from an EMBL/GenBank/DDBJ whole genome shotgun (WGS) entry which is preliminary data.</text>
</comment>
<reference evidence="2 3" key="1">
    <citation type="submission" date="2019-08" db="EMBL/GenBank/DDBJ databases">
        <title>Bradyrhizobium hipponensis sp. nov., a rhizobium isolated from a Lupinus angustifolius root nodule in Tunisia.</title>
        <authorList>
            <person name="Off K."/>
            <person name="Rejili M."/>
            <person name="Mars M."/>
            <person name="Brachmann A."/>
            <person name="Marin M."/>
        </authorList>
    </citation>
    <scope>NUCLEOTIDE SEQUENCE [LARGE SCALE GENOMIC DNA]</scope>
    <source>
        <strain evidence="2 3">CTAW71</strain>
    </source>
</reference>
<gene>
    <name evidence="2" type="ORF">FXB40_10470</name>
</gene>
<feature type="compositionally biased region" description="Pro residues" evidence="1">
    <location>
        <begin position="546"/>
        <end position="559"/>
    </location>
</feature>
<feature type="compositionally biased region" description="Basic and acidic residues" evidence="1">
    <location>
        <begin position="179"/>
        <end position="202"/>
    </location>
</feature>
<organism evidence="2 3">
    <name type="scientific">Bradyrhizobium rifense</name>
    <dbReference type="NCBI Taxonomy" id="515499"/>
    <lineage>
        <taxon>Bacteria</taxon>
        <taxon>Pseudomonadati</taxon>
        <taxon>Pseudomonadota</taxon>
        <taxon>Alphaproteobacteria</taxon>
        <taxon>Hyphomicrobiales</taxon>
        <taxon>Nitrobacteraceae</taxon>
        <taxon>Bradyrhizobium</taxon>
    </lineage>
</organism>
<dbReference type="AlphaFoldDB" id="A0A5D3KJ22"/>
<feature type="region of interest" description="Disordered" evidence="1">
    <location>
        <begin position="384"/>
        <end position="412"/>
    </location>
</feature>
<feature type="compositionally biased region" description="Low complexity" evidence="1">
    <location>
        <begin position="66"/>
        <end position="82"/>
    </location>
</feature>
<evidence type="ECO:0000313" key="2">
    <source>
        <dbReference type="EMBL" id="TYL97186.1"/>
    </source>
</evidence>
<dbReference type="OrthoDB" id="9805649at2"/>
<keyword evidence="3" id="KW-1185">Reference proteome</keyword>